<sequence>MQKLLALEKQPIFHHVVVRCFCTLLDAVPHFNFRESLLVAVVRNLGSSDDVVRRLCCSTMKSLVTNEGKHGGEATVEAVRLIADHVKAHDCQLHPDSVEVLDSTFHAALHL</sequence>
<dbReference type="GO" id="GO:0005730">
    <property type="term" value="C:nucleolus"/>
    <property type="evidence" value="ECO:0007669"/>
    <property type="project" value="TreeGrafter"/>
</dbReference>
<dbReference type="PANTHER" id="PTHR14428">
    <property type="entry name" value="NUCLEOLAR COMPLEX PROTEIN 3"/>
    <property type="match status" value="1"/>
</dbReference>
<proteinExistence type="predicted"/>
<dbReference type="PANTHER" id="PTHR14428:SF5">
    <property type="entry name" value="NUCLEOLAR COMPLEX PROTEIN 3 HOMOLOG"/>
    <property type="match status" value="1"/>
</dbReference>
<dbReference type="InterPro" id="IPR016903">
    <property type="entry name" value="Nucleolar_cplx-assoc_3"/>
</dbReference>
<dbReference type="EMBL" id="VEPZ02001362">
    <property type="protein sequence ID" value="KAE8677364.1"/>
    <property type="molecule type" value="Genomic_DNA"/>
</dbReference>
<evidence type="ECO:0000313" key="1">
    <source>
        <dbReference type="EMBL" id="KAE8677364.1"/>
    </source>
</evidence>
<keyword evidence="2" id="KW-1185">Reference proteome</keyword>
<dbReference type="Proteomes" id="UP000436088">
    <property type="component" value="Unassembled WGS sequence"/>
</dbReference>
<protein>
    <submittedName>
        <fullName evidence="1">Uncharacterized protein</fullName>
    </submittedName>
</protein>
<accession>A0A6A2YK91</accession>
<dbReference type="AlphaFoldDB" id="A0A6A2YK91"/>
<comment type="caution">
    <text evidence="1">The sequence shown here is derived from an EMBL/GenBank/DDBJ whole genome shotgun (WGS) entry which is preliminary data.</text>
</comment>
<gene>
    <name evidence="1" type="ORF">F3Y22_tig00111539pilonHSYRG00033</name>
</gene>
<evidence type="ECO:0000313" key="2">
    <source>
        <dbReference type="Proteomes" id="UP000436088"/>
    </source>
</evidence>
<dbReference type="GO" id="GO:0006270">
    <property type="term" value="P:DNA replication initiation"/>
    <property type="evidence" value="ECO:0007669"/>
    <property type="project" value="TreeGrafter"/>
</dbReference>
<dbReference type="GO" id="GO:0003682">
    <property type="term" value="F:chromatin binding"/>
    <property type="evidence" value="ECO:0007669"/>
    <property type="project" value="TreeGrafter"/>
</dbReference>
<reference evidence="1" key="1">
    <citation type="submission" date="2019-09" db="EMBL/GenBank/DDBJ databases">
        <title>Draft genome information of white flower Hibiscus syriacus.</title>
        <authorList>
            <person name="Kim Y.-M."/>
        </authorList>
    </citation>
    <scope>NUCLEOTIDE SEQUENCE [LARGE SCALE GENOMIC DNA]</scope>
    <source>
        <strain evidence="1">YM2019G1</strain>
    </source>
</reference>
<organism evidence="1 2">
    <name type="scientific">Hibiscus syriacus</name>
    <name type="common">Rose of Sharon</name>
    <dbReference type="NCBI Taxonomy" id="106335"/>
    <lineage>
        <taxon>Eukaryota</taxon>
        <taxon>Viridiplantae</taxon>
        <taxon>Streptophyta</taxon>
        <taxon>Embryophyta</taxon>
        <taxon>Tracheophyta</taxon>
        <taxon>Spermatophyta</taxon>
        <taxon>Magnoliopsida</taxon>
        <taxon>eudicotyledons</taxon>
        <taxon>Gunneridae</taxon>
        <taxon>Pentapetalae</taxon>
        <taxon>rosids</taxon>
        <taxon>malvids</taxon>
        <taxon>Malvales</taxon>
        <taxon>Malvaceae</taxon>
        <taxon>Malvoideae</taxon>
        <taxon>Hibiscus</taxon>
    </lineage>
</organism>
<name>A0A6A2YK91_HIBSY</name>